<organism evidence="8 9">
    <name type="scientific">Botrimarina mediterranea</name>
    <dbReference type="NCBI Taxonomy" id="2528022"/>
    <lineage>
        <taxon>Bacteria</taxon>
        <taxon>Pseudomonadati</taxon>
        <taxon>Planctomycetota</taxon>
        <taxon>Planctomycetia</taxon>
        <taxon>Pirellulales</taxon>
        <taxon>Lacipirellulaceae</taxon>
        <taxon>Botrimarina</taxon>
    </lineage>
</organism>
<dbReference type="Pfam" id="PF00213">
    <property type="entry name" value="OSCP"/>
    <property type="match status" value="1"/>
</dbReference>
<protein>
    <recommendedName>
        <fullName evidence="7">ATP synthase subunit delta</fullName>
    </recommendedName>
    <alternativeName>
        <fullName evidence="7">ATP synthase F(1) sector subunit delta</fullName>
    </alternativeName>
    <alternativeName>
        <fullName evidence="7">F-type ATPase subunit delta</fullName>
        <shortName evidence="7">F-ATPase subunit delta</shortName>
    </alternativeName>
</protein>
<gene>
    <name evidence="7 8" type="primary">atpH</name>
    <name evidence="8" type="ORF">Spa11_17430</name>
</gene>
<evidence type="ECO:0000256" key="1">
    <source>
        <dbReference type="ARBA" id="ARBA00004370"/>
    </source>
</evidence>
<evidence type="ECO:0000256" key="7">
    <source>
        <dbReference type="HAMAP-Rule" id="MF_01416"/>
    </source>
</evidence>
<dbReference type="HAMAP" id="MF_01416">
    <property type="entry name" value="ATP_synth_delta_bact"/>
    <property type="match status" value="1"/>
</dbReference>
<dbReference type="EMBL" id="CP036349">
    <property type="protein sequence ID" value="QDV73545.1"/>
    <property type="molecule type" value="Genomic_DNA"/>
</dbReference>
<dbReference type="InterPro" id="IPR000711">
    <property type="entry name" value="ATPase_OSCP/dsu"/>
</dbReference>
<dbReference type="KEGG" id="bmei:Spa11_17430"/>
<dbReference type="GO" id="GO:0046933">
    <property type="term" value="F:proton-transporting ATP synthase activity, rotational mechanism"/>
    <property type="evidence" value="ECO:0007669"/>
    <property type="project" value="UniProtKB-UniRule"/>
</dbReference>
<comment type="similarity">
    <text evidence="7">Belongs to the ATPase delta chain family.</text>
</comment>
<keyword evidence="3 7" id="KW-0375">Hydrogen ion transport</keyword>
<dbReference type="PANTHER" id="PTHR11910">
    <property type="entry name" value="ATP SYNTHASE DELTA CHAIN"/>
    <property type="match status" value="1"/>
</dbReference>
<evidence type="ECO:0000256" key="4">
    <source>
        <dbReference type="ARBA" id="ARBA00023065"/>
    </source>
</evidence>
<evidence type="ECO:0000256" key="5">
    <source>
        <dbReference type="ARBA" id="ARBA00023136"/>
    </source>
</evidence>
<comment type="function">
    <text evidence="7">F(1)F(0) ATP synthase produces ATP from ADP in the presence of a proton or sodium gradient. F-type ATPases consist of two structural domains, F(1) containing the extramembraneous catalytic core and F(0) containing the membrane proton channel, linked together by a central stalk and a peripheral stalk. During catalysis, ATP synthesis in the catalytic domain of F(1) is coupled via a rotary mechanism of the central stalk subunits to proton translocation.</text>
</comment>
<evidence type="ECO:0000256" key="3">
    <source>
        <dbReference type="ARBA" id="ARBA00022781"/>
    </source>
</evidence>
<dbReference type="Gene3D" id="1.10.520.20">
    <property type="entry name" value="N-terminal domain of the delta subunit of the F1F0-ATP synthase"/>
    <property type="match status" value="1"/>
</dbReference>
<keyword evidence="9" id="KW-1185">Reference proteome</keyword>
<evidence type="ECO:0000256" key="2">
    <source>
        <dbReference type="ARBA" id="ARBA00022448"/>
    </source>
</evidence>
<dbReference type="InterPro" id="IPR026015">
    <property type="entry name" value="ATP_synth_OSCP/delta_N_sf"/>
</dbReference>
<dbReference type="GO" id="GO:0045259">
    <property type="term" value="C:proton-transporting ATP synthase complex"/>
    <property type="evidence" value="ECO:0007669"/>
    <property type="project" value="UniProtKB-KW"/>
</dbReference>
<dbReference type="PRINTS" id="PR00125">
    <property type="entry name" value="ATPASEDELTA"/>
</dbReference>
<dbReference type="SUPFAM" id="SSF47928">
    <property type="entry name" value="N-terminal domain of the delta subunit of the F1F0-ATP synthase"/>
    <property type="match status" value="1"/>
</dbReference>
<keyword evidence="6 7" id="KW-0066">ATP synthesis</keyword>
<keyword evidence="5 7" id="KW-0472">Membrane</keyword>
<keyword evidence="2 7" id="KW-0813">Transport</keyword>
<keyword evidence="7" id="KW-0139">CF(1)</keyword>
<evidence type="ECO:0000256" key="6">
    <source>
        <dbReference type="ARBA" id="ARBA00023310"/>
    </source>
</evidence>
<keyword evidence="7" id="KW-1003">Cell membrane</keyword>
<comment type="subcellular location">
    <subcellularLocation>
        <location evidence="7">Cell membrane</location>
        <topology evidence="7">Peripheral membrane protein</topology>
    </subcellularLocation>
    <subcellularLocation>
        <location evidence="1">Membrane</location>
    </subcellularLocation>
</comment>
<dbReference type="AlphaFoldDB" id="A0A518K6Y0"/>
<dbReference type="GO" id="GO:0005886">
    <property type="term" value="C:plasma membrane"/>
    <property type="evidence" value="ECO:0007669"/>
    <property type="project" value="UniProtKB-SubCell"/>
</dbReference>
<dbReference type="NCBIfam" id="TIGR01145">
    <property type="entry name" value="ATP_synt_delta"/>
    <property type="match status" value="1"/>
</dbReference>
<dbReference type="Proteomes" id="UP000316426">
    <property type="component" value="Chromosome"/>
</dbReference>
<evidence type="ECO:0000313" key="8">
    <source>
        <dbReference type="EMBL" id="QDV73545.1"/>
    </source>
</evidence>
<reference evidence="8 9" key="1">
    <citation type="submission" date="2019-02" db="EMBL/GenBank/DDBJ databases">
        <title>Deep-cultivation of Planctomycetes and their phenomic and genomic characterization uncovers novel biology.</title>
        <authorList>
            <person name="Wiegand S."/>
            <person name="Jogler M."/>
            <person name="Boedeker C."/>
            <person name="Pinto D."/>
            <person name="Vollmers J."/>
            <person name="Rivas-Marin E."/>
            <person name="Kohn T."/>
            <person name="Peeters S.H."/>
            <person name="Heuer A."/>
            <person name="Rast P."/>
            <person name="Oberbeckmann S."/>
            <person name="Bunk B."/>
            <person name="Jeske O."/>
            <person name="Meyerdierks A."/>
            <person name="Storesund J.E."/>
            <person name="Kallscheuer N."/>
            <person name="Luecker S."/>
            <person name="Lage O.M."/>
            <person name="Pohl T."/>
            <person name="Merkel B.J."/>
            <person name="Hornburger P."/>
            <person name="Mueller R.-W."/>
            <person name="Bruemmer F."/>
            <person name="Labrenz M."/>
            <person name="Spormann A.M."/>
            <person name="Op den Camp H."/>
            <person name="Overmann J."/>
            <person name="Amann R."/>
            <person name="Jetten M.S.M."/>
            <person name="Mascher T."/>
            <person name="Medema M.H."/>
            <person name="Devos D.P."/>
            <person name="Kaster A.-K."/>
            <person name="Ovreas L."/>
            <person name="Rohde M."/>
            <person name="Galperin M.Y."/>
            <person name="Jogler C."/>
        </authorList>
    </citation>
    <scope>NUCLEOTIDE SEQUENCE [LARGE SCALE GENOMIC DNA]</scope>
    <source>
        <strain evidence="8 9">Spa11</strain>
    </source>
</reference>
<accession>A0A518K6Y0</accession>
<keyword evidence="4 7" id="KW-0406">Ion transport</keyword>
<dbReference type="RefSeq" id="WP_145110715.1">
    <property type="nucleotide sequence ID" value="NZ_CP036349.1"/>
</dbReference>
<name>A0A518K6Y0_9BACT</name>
<evidence type="ECO:0000313" key="9">
    <source>
        <dbReference type="Proteomes" id="UP000316426"/>
    </source>
</evidence>
<sequence length="208" mass="22702">MATESRAPKHETVMDVTAERIARTYAQGFLGAAGDDESVVADLEAVQAEVFAQHPQFAEAMRSAFVDHDVRVGMIDRVLGGRVAPVVVTLLKVLSDHDRMELVGEVARQARKLYEESNNRARVVIRLAHAVDDGLLKEIEDTIRQASGFEPIVSVEIDPDLVGGLEVRVGDKVYDGSVRTAFAKAHKAIVNQTVAAIESQPQRFTLAD</sequence>
<comment type="function">
    <text evidence="7">This protein is part of the stalk that links CF(0) to CF(1). It either transmits conformational changes from CF(0) to CF(1) or is implicated in proton conduction.</text>
</comment>
<proteinExistence type="inferred from homology"/>